<dbReference type="RefSeq" id="WP_147035237.1">
    <property type="nucleotide sequence ID" value="NZ_JACIDB010000004.1"/>
</dbReference>
<name>A0AAW3TXA7_9SPHN</name>
<evidence type="ECO:0000313" key="2">
    <source>
        <dbReference type="Proteomes" id="UP000528945"/>
    </source>
</evidence>
<proteinExistence type="predicted"/>
<evidence type="ECO:0008006" key="3">
    <source>
        <dbReference type="Google" id="ProtNLM"/>
    </source>
</evidence>
<reference evidence="1 2" key="1">
    <citation type="submission" date="2020-08" db="EMBL/GenBank/DDBJ databases">
        <title>Genomic Encyclopedia of Type Strains, Phase IV (KMG-IV): sequencing the most valuable type-strain genomes for metagenomic binning, comparative biology and taxonomic classification.</title>
        <authorList>
            <person name="Goeker M."/>
        </authorList>
    </citation>
    <scope>NUCLEOTIDE SEQUENCE [LARGE SCALE GENOMIC DNA]</scope>
    <source>
        <strain evidence="1 2">DSM 15581</strain>
    </source>
</reference>
<dbReference type="NCBIfam" id="NF045672">
    <property type="entry name" value="MCP_gp7_epsi_15"/>
    <property type="match status" value="1"/>
</dbReference>
<sequence>MATIGNSFRGIIDHYASTNRNGDVIPAIEALHRLNPLMQDAHVIDCNDGSGHISRIRTGLGDVAWGQLYKGIIQSKGTSMQVRDTTGFVERLATIDTRYLEKVKNPAAERADEANVALEAIAQDVQVNFFYADTATTPERFKGVAARYNSITNGGAAATQIIDGGGTGSSNTSIWILGWGPSGTSLITPEGSTAGVQRKDMGVQRVYDEQNRPYFAKEEYFRQDIGVKVADWRQNVRIANIDINAVKAGTVDLFALLRRGYYKMQNRRDTLIENTDGNVTGIKPVIYMNRDLLEALDALSTNSGASDNKIRLMPEEIAGKEIKGYREMPIRETDALINAEQRVI</sequence>
<dbReference type="AlphaFoldDB" id="A0AAW3TXA7"/>
<keyword evidence="2" id="KW-1185">Reference proteome</keyword>
<dbReference type="InterPro" id="IPR048813">
    <property type="entry name" value="GP7-like"/>
</dbReference>
<accession>A0AAW3TXA7</accession>
<dbReference type="Proteomes" id="UP000528945">
    <property type="component" value="Unassembled WGS sequence"/>
</dbReference>
<evidence type="ECO:0000313" key="1">
    <source>
        <dbReference type="EMBL" id="MBB3876095.1"/>
    </source>
</evidence>
<dbReference type="Pfam" id="PF20911">
    <property type="entry name" value="GP7"/>
    <property type="match status" value="1"/>
</dbReference>
<organism evidence="1 2">
    <name type="scientific">Sphingomonas aquatilis</name>
    <dbReference type="NCBI Taxonomy" id="93063"/>
    <lineage>
        <taxon>Bacteria</taxon>
        <taxon>Pseudomonadati</taxon>
        <taxon>Pseudomonadota</taxon>
        <taxon>Alphaproteobacteria</taxon>
        <taxon>Sphingomonadales</taxon>
        <taxon>Sphingomonadaceae</taxon>
        <taxon>Sphingomonas</taxon>
    </lineage>
</organism>
<gene>
    <name evidence="1" type="ORF">GGR47_002341</name>
</gene>
<comment type="caution">
    <text evidence="1">The sequence shown here is derived from an EMBL/GenBank/DDBJ whole genome shotgun (WGS) entry which is preliminary data.</text>
</comment>
<protein>
    <recommendedName>
        <fullName evidence="3">Major capsid protein</fullName>
    </recommendedName>
</protein>
<dbReference type="EMBL" id="JACIDB010000004">
    <property type="protein sequence ID" value="MBB3876095.1"/>
    <property type="molecule type" value="Genomic_DNA"/>
</dbReference>